<keyword evidence="2" id="KW-1185">Reference proteome</keyword>
<reference evidence="1 2" key="1">
    <citation type="journal article" date="2018" name="Nat. Ecol. Evol.">
        <title>Pezizomycetes genomes reveal the molecular basis of ectomycorrhizal truffle lifestyle.</title>
        <authorList>
            <person name="Murat C."/>
            <person name="Payen T."/>
            <person name="Noel B."/>
            <person name="Kuo A."/>
            <person name="Morin E."/>
            <person name="Chen J."/>
            <person name="Kohler A."/>
            <person name="Krizsan K."/>
            <person name="Balestrini R."/>
            <person name="Da Silva C."/>
            <person name="Montanini B."/>
            <person name="Hainaut M."/>
            <person name="Levati E."/>
            <person name="Barry K.W."/>
            <person name="Belfiori B."/>
            <person name="Cichocki N."/>
            <person name="Clum A."/>
            <person name="Dockter R.B."/>
            <person name="Fauchery L."/>
            <person name="Guy J."/>
            <person name="Iotti M."/>
            <person name="Le Tacon F."/>
            <person name="Lindquist E.A."/>
            <person name="Lipzen A."/>
            <person name="Malagnac F."/>
            <person name="Mello A."/>
            <person name="Molinier V."/>
            <person name="Miyauchi S."/>
            <person name="Poulain J."/>
            <person name="Riccioni C."/>
            <person name="Rubini A."/>
            <person name="Sitrit Y."/>
            <person name="Splivallo R."/>
            <person name="Traeger S."/>
            <person name="Wang M."/>
            <person name="Zifcakova L."/>
            <person name="Wipf D."/>
            <person name="Zambonelli A."/>
            <person name="Paolocci F."/>
            <person name="Nowrousian M."/>
            <person name="Ottonello S."/>
            <person name="Baldrian P."/>
            <person name="Spatafora J.W."/>
            <person name="Henrissat B."/>
            <person name="Nagy L.G."/>
            <person name="Aury J.M."/>
            <person name="Wincker P."/>
            <person name="Grigoriev I.V."/>
            <person name="Bonfante P."/>
            <person name="Martin F.M."/>
        </authorList>
    </citation>
    <scope>NUCLEOTIDE SEQUENCE [LARGE SCALE GENOMIC DNA]</scope>
    <source>
        <strain evidence="1 2">120613-1</strain>
    </source>
</reference>
<dbReference type="Proteomes" id="UP000276215">
    <property type="component" value="Unassembled WGS sequence"/>
</dbReference>
<dbReference type="EMBL" id="ML120474">
    <property type="protein sequence ID" value="RPA92397.1"/>
    <property type="molecule type" value="Genomic_DNA"/>
</dbReference>
<accession>A0A3N4J568</accession>
<proteinExistence type="predicted"/>
<evidence type="ECO:0000313" key="2">
    <source>
        <dbReference type="Proteomes" id="UP000276215"/>
    </source>
</evidence>
<sequence length="156" mass="17700">MWYRPPATIILNLTPLPRNLLPTIIGDSVVLQSVTDSNRRQLSLTLVPRLFACGELIKGYSEKWLDVARWENGTEVERLTARWEKCRDIMVMLSATAFTAFFRHRGLSSVTARLLLSVSSLSLFCFFCNYSYLSIHILSLDLFTSGLIPLCINLVV</sequence>
<dbReference type="AlphaFoldDB" id="A0A3N4J568"/>
<protein>
    <submittedName>
        <fullName evidence="1">Uncharacterized protein</fullName>
    </submittedName>
</protein>
<gene>
    <name evidence="1" type="ORF">L873DRAFT_197080</name>
</gene>
<organism evidence="1 2">
    <name type="scientific">Choiromyces venosus 120613-1</name>
    <dbReference type="NCBI Taxonomy" id="1336337"/>
    <lineage>
        <taxon>Eukaryota</taxon>
        <taxon>Fungi</taxon>
        <taxon>Dikarya</taxon>
        <taxon>Ascomycota</taxon>
        <taxon>Pezizomycotina</taxon>
        <taxon>Pezizomycetes</taxon>
        <taxon>Pezizales</taxon>
        <taxon>Tuberaceae</taxon>
        <taxon>Choiromyces</taxon>
    </lineage>
</organism>
<evidence type="ECO:0000313" key="1">
    <source>
        <dbReference type="EMBL" id="RPA92397.1"/>
    </source>
</evidence>
<name>A0A3N4J568_9PEZI</name>